<accession>A0ABR3IPY2</accession>
<evidence type="ECO:0000256" key="1">
    <source>
        <dbReference type="ARBA" id="ARBA00022737"/>
    </source>
</evidence>
<comment type="caution">
    <text evidence="3">The sequence shown here is derived from an EMBL/GenBank/DDBJ whole genome shotgun (WGS) entry which is preliminary data.</text>
</comment>
<proteinExistence type="predicted"/>
<name>A0ABR3IPY2_9AGAR</name>
<dbReference type="SUPFAM" id="SSF52540">
    <property type="entry name" value="P-loop containing nucleoside triphosphate hydrolases"/>
    <property type="match status" value="1"/>
</dbReference>
<dbReference type="Proteomes" id="UP001556367">
    <property type="component" value="Unassembled WGS sequence"/>
</dbReference>
<evidence type="ECO:0000259" key="2">
    <source>
        <dbReference type="PROSITE" id="PS50837"/>
    </source>
</evidence>
<dbReference type="PANTHER" id="PTHR10039">
    <property type="entry name" value="AMELOGENIN"/>
    <property type="match status" value="1"/>
</dbReference>
<dbReference type="Gene3D" id="3.40.50.300">
    <property type="entry name" value="P-loop containing nucleotide triphosphate hydrolases"/>
    <property type="match status" value="1"/>
</dbReference>
<keyword evidence="1" id="KW-0677">Repeat</keyword>
<organism evidence="3 4">
    <name type="scientific">Hohenbuehelia grisea</name>
    <dbReference type="NCBI Taxonomy" id="104357"/>
    <lineage>
        <taxon>Eukaryota</taxon>
        <taxon>Fungi</taxon>
        <taxon>Dikarya</taxon>
        <taxon>Basidiomycota</taxon>
        <taxon>Agaricomycotina</taxon>
        <taxon>Agaricomycetes</taxon>
        <taxon>Agaricomycetidae</taxon>
        <taxon>Agaricales</taxon>
        <taxon>Pleurotineae</taxon>
        <taxon>Pleurotaceae</taxon>
        <taxon>Hohenbuehelia</taxon>
    </lineage>
</organism>
<dbReference type="Gene3D" id="1.25.40.10">
    <property type="entry name" value="Tetratricopeptide repeat domain"/>
    <property type="match status" value="1"/>
</dbReference>
<evidence type="ECO:0000313" key="3">
    <source>
        <dbReference type="EMBL" id="KAL0945352.1"/>
    </source>
</evidence>
<dbReference type="Pfam" id="PF24883">
    <property type="entry name" value="NPHP3_N"/>
    <property type="match status" value="1"/>
</dbReference>
<dbReference type="InterPro" id="IPR056884">
    <property type="entry name" value="NPHP3-like_N"/>
</dbReference>
<dbReference type="PROSITE" id="PS50837">
    <property type="entry name" value="NACHT"/>
    <property type="match status" value="1"/>
</dbReference>
<reference evidence="4" key="1">
    <citation type="submission" date="2024-06" db="EMBL/GenBank/DDBJ databases">
        <title>Multi-omics analyses provide insights into the biosynthesis of the anticancer antibiotic pleurotin in Hohenbuehelia grisea.</title>
        <authorList>
            <person name="Weaver J.A."/>
            <person name="Alberti F."/>
        </authorList>
    </citation>
    <scope>NUCLEOTIDE SEQUENCE [LARGE SCALE GENOMIC DNA]</scope>
    <source>
        <strain evidence="4">T-177</strain>
    </source>
</reference>
<keyword evidence="4" id="KW-1185">Reference proteome</keyword>
<dbReference type="InterPro" id="IPR007111">
    <property type="entry name" value="NACHT_NTPase"/>
</dbReference>
<evidence type="ECO:0000313" key="4">
    <source>
        <dbReference type="Proteomes" id="UP001556367"/>
    </source>
</evidence>
<sequence length="968" mass="110394">MGSNSSLPTSKSRKFEVRQDVAEAIRLILYTLDSVADGVPVPGVKVCFSILQWMWEANDMAFENEEELEELSKYLDGFREALTFKGPGSVIQSELSRRIENTFAEFDQNQEEIRSAQDRHWLSKRLHAEEDAIFIRKMFRKVKAIAEWFQLAAIRNIEEAVQKQAQELLASRLPLAKTAHWNTADCDECLEGTRANILDTMESWMLDVASPQVFWIKGFAGKGKSTITKSLARRADEKHVLGGSFFCFRNDTVRRNPKYIIPTLAEQLCTHFPECSQRFYEAIEKNPGVGLHSLADQFALLIRHPFEAAIAASSHSTLLVIDALDEIDEHPTQPSAFVSALLTDVRTIPRMKLLISSRPEYPIRTELHPLISNGRAIFLDLNEVPRKDVDKDIDQYLRSYLHTKLHFSTDIIEDNSYDIQNLVQRSSQLFIFASTAAKTIDSEGDLHEQLSNVAAITSIDDLYSAILRPTLISAEICRLLGVIVILRQPLSVNALAKLLELQPARIRQFLNSFHSVLSVPPIGDEESPIRIIHTSFRDFLMDPARCSISKFQQMIDTLQVELSLRVFIVLKELDVLELDSDYLIHSDLPSSLQQQAHVDYACHFWADHLSSISQSEVPQRILDSFRAFVWTQRWRWRAYLLNQDDAVHPAQIWTTAKAWYDMLPQTRGRTTLDFYLNGFLAQTYMERADVLGRLDDCDVALTAFRETLASTVKVPLHERCELLSSFAGALQIYDGQTGTVAHLEERQRVLDGALRLATFKPTRAKLLCAQGIMMSDRYFRQSNDPADLDKSILLRQEACSLHPGHPLYLDSLGSAFLSRYRANEDASDLHAATRALRDALGNSRERGYHVSSPIAVRFRLASALLLHYRLSKNVRFLKEALDLARQAVTRSLPAHRFLVCASYYLTDALRETYLVERHKDTRVAILRETIEVACHALTVGQPRDWERDDLQMWLSDAREEKKRLEYGN</sequence>
<dbReference type="InterPro" id="IPR027417">
    <property type="entry name" value="P-loop_NTPase"/>
</dbReference>
<dbReference type="InterPro" id="IPR011990">
    <property type="entry name" value="TPR-like_helical_dom_sf"/>
</dbReference>
<protein>
    <recommendedName>
        <fullName evidence="2">NACHT domain-containing protein</fullName>
    </recommendedName>
</protein>
<dbReference type="PANTHER" id="PTHR10039:SF14">
    <property type="entry name" value="NACHT DOMAIN-CONTAINING PROTEIN"/>
    <property type="match status" value="1"/>
</dbReference>
<gene>
    <name evidence="3" type="ORF">HGRIS_000850</name>
</gene>
<feature type="domain" description="NACHT" evidence="2">
    <location>
        <begin position="212"/>
        <end position="359"/>
    </location>
</feature>
<dbReference type="EMBL" id="JASNQZ010000018">
    <property type="protein sequence ID" value="KAL0945352.1"/>
    <property type="molecule type" value="Genomic_DNA"/>
</dbReference>